<dbReference type="EMBL" id="BDCR01000001">
    <property type="protein sequence ID" value="GAT62046.1"/>
    <property type="molecule type" value="Genomic_DNA"/>
</dbReference>
<dbReference type="Pfam" id="PF14684">
    <property type="entry name" value="Tricorn_C1"/>
    <property type="match status" value="1"/>
</dbReference>
<dbReference type="CDD" id="cd07563">
    <property type="entry name" value="Peptidase_S41_IRBP"/>
    <property type="match status" value="1"/>
</dbReference>
<keyword evidence="3" id="KW-1185">Reference proteome</keyword>
<dbReference type="InterPro" id="IPR028204">
    <property type="entry name" value="Tricorn_C1"/>
</dbReference>
<dbReference type="RefSeq" id="WP_068701918.1">
    <property type="nucleotide sequence ID" value="NZ_BDCR01000001.1"/>
</dbReference>
<organism evidence="2 3">
    <name type="scientific">Paludibacter jiangxiensis</name>
    <dbReference type="NCBI Taxonomy" id="681398"/>
    <lineage>
        <taxon>Bacteria</taxon>
        <taxon>Pseudomonadati</taxon>
        <taxon>Bacteroidota</taxon>
        <taxon>Bacteroidia</taxon>
        <taxon>Bacteroidales</taxon>
        <taxon>Paludibacteraceae</taxon>
        <taxon>Paludibacter</taxon>
    </lineage>
</organism>
<evidence type="ECO:0000259" key="1">
    <source>
        <dbReference type="SMART" id="SM00245"/>
    </source>
</evidence>
<dbReference type="Gene3D" id="3.30.750.44">
    <property type="match status" value="1"/>
</dbReference>
<dbReference type="SMART" id="SM00245">
    <property type="entry name" value="TSPc"/>
    <property type="match status" value="1"/>
</dbReference>
<dbReference type="SUPFAM" id="SSF52096">
    <property type="entry name" value="ClpP/crotonase"/>
    <property type="match status" value="1"/>
</dbReference>
<dbReference type="InterPro" id="IPR029045">
    <property type="entry name" value="ClpP/crotonase-like_dom_sf"/>
</dbReference>
<dbReference type="GO" id="GO:0008236">
    <property type="term" value="F:serine-type peptidase activity"/>
    <property type="evidence" value="ECO:0007669"/>
    <property type="project" value="InterPro"/>
</dbReference>
<evidence type="ECO:0000313" key="2">
    <source>
        <dbReference type="EMBL" id="GAT62046.1"/>
    </source>
</evidence>
<gene>
    <name evidence="2" type="ORF">PJIAN_1636</name>
</gene>
<dbReference type="AlphaFoldDB" id="A0A161LI82"/>
<dbReference type="PANTHER" id="PTHR11261">
    <property type="entry name" value="INTERPHOTORECEPTOR RETINOID-BINDING PROTEIN"/>
    <property type="match status" value="1"/>
</dbReference>
<keyword evidence="2" id="KW-0378">Hydrolase</keyword>
<feature type="domain" description="Tail specific protease" evidence="1">
    <location>
        <begin position="111"/>
        <end position="319"/>
    </location>
</feature>
<dbReference type="Pfam" id="PF03572">
    <property type="entry name" value="Peptidase_S41"/>
    <property type="match status" value="1"/>
</dbReference>
<reference evidence="3" key="1">
    <citation type="submission" date="2016-04" db="EMBL/GenBank/DDBJ databases">
        <title>Draft genome sequence of Paludibacter jiangxiensis strain NM7.</title>
        <authorList>
            <person name="Qiu Y."/>
            <person name="Matsuura N."/>
            <person name="Ohashi A."/>
            <person name="Tourlousse M.D."/>
            <person name="Sekiguchi Y."/>
        </authorList>
    </citation>
    <scope>NUCLEOTIDE SEQUENCE [LARGE SCALE GENOMIC DNA]</scope>
    <source>
        <strain evidence="3">NM7</strain>
    </source>
</reference>
<dbReference type="PANTHER" id="PTHR11261:SF3">
    <property type="entry name" value="RETINOL-BINDING PROTEIN 3"/>
    <property type="match status" value="1"/>
</dbReference>
<name>A0A161LI82_9BACT</name>
<dbReference type="OrthoDB" id="6397760at2"/>
<dbReference type="PROSITE" id="PS51257">
    <property type="entry name" value="PROKAR_LIPOPROTEIN"/>
    <property type="match status" value="1"/>
</dbReference>
<comment type="caution">
    <text evidence="2">The sequence shown here is derived from an EMBL/GenBank/DDBJ whole genome shotgun (WGS) entry which is preliminary data.</text>
</comment>
<keyword evidence="2" id="KW-0645">Protease</keyword>
<protein>
    <submittedName>
        <fullName evidence="2">Tricorn protease C1 domain-containing protein</fullName>
    </submittedName>
</protein>
<proteinExistence type="predicted"/>
<dbReference type="InterPro" id="IPR005151">
    <property type="entry name" value="Tail-specific_protease"/>
</dbReference>
<dbReference type="Proteomes" id="UP000076586">
    <property type="component" value="Unassembled WGS sequence"/>
</dbReference>
<dbReference type="GO" id="GO:0006508">
    <property type="term" value="P:proteolysis"/>
    <property type="evidence" value="ECO:0007669"/>
    <property type="project" value="UniProtKB-KW"/>
</dbReference>
<evidence type="ECO:0000313" key="3">
    <source>
        <dbReference type="Proteomes" id="UP000076586"/>
    </source>
</evidence>
<dbReference type="Gene3D" id="3.90.226.10">
    <property type="entry name" value="2-enoyl-CoA Hydratase, Chain A, domain 1"/>
    <property type="match status" value="1"/>
</dbReference>
<sequence>MRQILILIIAISFASCKMSVDEPSNINDYKTNFESLWKIMDDHYCYFTYKKINWDSIGNVYRAKLQRSDTLNYVQFFRICSNMLAELKDGHVNLVSSFDVGRYWKWYLDYPDNFSSTILYSDRYLGKNYYIAGGFKYNVLPKSAIGYIYYGDFSDGFSGANLSYAIGMLANCQGLIIDVRNNGGGVLTYAEDIASRFTTQSLTYGYIRHKTGTGHDEFSSPIAQTLTPFSTSSIATNWVKKPVVVLTNRSCYSATNDFVCIMKQLPNVVIIGDQTGGGGGLPMNSELPNGWMVRYSACPMYDADMNNIEFGISPDIKVDMSPTDISKGIDTIIETAITYLKQHKVN</sequence>
<reference evidence="3" key="2">
    <citation type="journal article" date="2017" name="Genome Announc.">
        <title>Draft genome sequence of Paludibacter jiangxiensis NM7(T), a propionate-producing fermentative bacterium.</title>
        <authorList>
            <person name="Qiu Y.-L."/>
            <person name="Tourlousse D.M."/>
            <person name="Matsuura N."/>
            <person name="Ohashi A."/>
            <person name="Sekiguchi Y."/>
        </authorList>
    </citation>
    <scope>NUCLEOTIDE SEQUENCE [LARGE SCALE GENOMIC DNA]</scope>
    <source>
        <strain evidence="3">NM7</strain>
    </source>
</reference>
<dbReference type="STRING" id="681398.PJIAN_1636"/>
<accession>A0A161LI82</accession>